<evidence type="ECO:0000313" key="9">
    <source>
        <dbReference type="Proteomes" id="UP001165289"/>
    </source>
</evidence>
<keyword evidence="9" id="KW-1185">Reference proteome</keyword>
<evidence type="ECO:0000256" key="5">
    <source>
        <dbReference type="ARBA" id="ARBA00022824"/>
    </source>
</evidence>
<dbReference type="Pfam" id="PF10256">
    <property type="entry name" value="Erf4"/>
    <property type="match status" value="1"/>
</dbReference>
<feature type="domain" description="Golgin subfamily A member 7/ERF4" evidence="7">
    <location>
        <begin position="13"/>
        <end position="125"/>
    </location>
</feature>
<evidence type="ECO:0000256" key="2">
    <source>
        <dbReference type="ARBA" id="ARBA00007732"/>
    </source>
</evidence>
<comment type="subunit">
    <text evidence="3">Interacts with ERF2.</text>
</comment>
<dbReference type="PANTHER" id="PTHR13254:SF0">
    <property type="entry name" value="GOLGIN SUBFAMILY A MEMBER 7_ERF4 DOMAIN-CONTAINING PROTEIN"/>
    <property type="match status" value="1"/>
</dbReference>
<accession>A0AAV7KCZ6</accession>
<gene>
    <name evidence="8" type="ORF">LOD99_15370</name>
</gene>
<evidence type="ECO:0000256" key="4">
    <source>
        <dbReference type="ARBA" id="ARBA00018463"/>
    </source>
</evidence>
<keyword evidence="6" id="KW-0472">Membrane</keyword>
<dbReference type="GO" id="GO:0005789">
    <property type="term" value="C:endoplasmic reticulum membrane"/>
    <property type="evidence" value="ECO:0007669"/>
    <property type="project" value="UniProtKB-SubCell"/>
</dbReference>
<dbReference type="InterPro" id="IPR051371">
    <property type="entry name" value="Ras_palmitoyltransferase"/>
</dbReference>
<dbReference type="GO" id="GO:0006612">
    <property type="term" value="P:protein targeting to membrane"/>
    <property type="evidence" value="ECO:0007669"/>
    <property type="project" value="TreeGrafter"/>
</dbReference>
<evidence type="ECO:0000256" key="3">
    <source>
        <dbReference type="ARBA" id="ARBA00011396"/>
    </source>
</evidence>
<dbReference type="PANTHER" id="PTHR13254">
    <property type="entry name" value="GOLGI AUTOANTIGEN, GOLGIN SUBFAMILY A, 7"/>
    <property type="match status" value="1"/>
</dbReference>
<comment type="caution">
    <text evidence="8">The sequence shown here is derived from an EMBL/GenBank/DDBJ whole genome shotgun (WGS) entry which is preliminary data.</text>
</comment>
<organism evidence="8 9">
    <name type="scientific">Oopsacas minuta</name>
    <dbReference type="NCBI Taxonomy" id="111878"/>
    <lineage>
        <taxon>Eukaryota</taxon>
        <taxon>Metazoa</taxon>
        <taxon>Porifera</taxon>
        <taxon>Hexactinellida</taxon>
        <taxon>Hexasterophora</taxon>
        <taxon>Lyssacinosida</taxon>
        <taxon>Leucopsacidae</taxon>
        <taxon>Oopsacas</taxon>
    </lineage>
</organism>
<dbReference type="Proteomes" id="UP001165289">
    <property type="component" value="Unassembled WGS sequence"/>
</dbReference>
<comment type="subcellular location">
    <subcellularLocation>
        <location evidence="1">Endoplasmic reticulum membrane</location>
        <topology evidence="1">Peripheral membrane protein</topology>
    </subcellularLocation>
</comment>
<dbReference type="InterPro" id="IPR019383">
    <property type="entry name" value="Golgin_A_7/ERF4"/>
</dbReference>
<dbReference type="AlphaFoldDB" id="A0AAV7KCZ6"/>
<name>A0AAV7KCZ6_9METZ</name>
<proteinExistence type="inferred from homology"/>
<sequence length="130" mass="15104">MATFNIVPEHNKVFLSRDYTNGTACRFNMELPTELRNNVSESQFKDTVKHINDIFAEAERLSCRSYMEGCLGCLTAYTIFLCVRTHYEKCVDRVALYIVQQNKDVYEPLGVKICDPMERGLRCIEIQYCI</sequence>
<evidence type="ECO:0000256" key="1">
    <source>
        <dbReference type="ARBA" id="ARBA00004406"/>
    </source>
</evidence>
<protein>
    <recommendedName>
        <fullName evidence="4">Ras modification protein ERF4</fullName>
    </recommendedName>
</protein>
<evidence type="ECO:0000256" key="6">
    <source>
        <dbReference type="ARBA" id="ARBA00023136"/>
    </source>
</evidence>
<dbReference type="GO" id="GO:0002178">
    <property type="term" value="C:palmitoyltransferase complex"/>
    <property type="evidence" value="ECO:0007669"/>
    <property type="project" value="TreeGrafter"/>
</dbReference>
<evidence type="ECO:0000259" key="7">
    <source>
        <dbReference type="Pfam" id="PF10256"/>
    </source>
</evidence>
<dbReference type="EMBL" id="JAKMXF010000088">
    <property type="protein sequence ID" value="KAI6658570.1"/>
    <property type="molecule type" value="Genomic_DNA"/>
</dbReference>
<keyword evidence="5" id="KW-0256">Endoplasmic reticulum</keyword>
<comment type="similarity">
    <text evidence="2">Belongs to the ERF4 family.</text>
</comment>
<reference evidence="8 9" key="1">
    <citation type="journal article" date="2023" name="BMC Biol.">
        <title>The compact genome of the sponge Oopsacas minuta (Hexactinellida) is lacking key metazoan core genes.</title>
        <authorList>
            <person name="Santini S."/>
            <person name="Schenkelaars Q."/>
            <person name="Jourda C."/>
            <person name="Duchesne M."/>
            <person name="Belahbib H."/>
            <person name="Rocher C."/>
            <person name="Selva M."/>
            <person name="Riesgo A."/>
            <person name="Vervoort M."/>
            <person name="Leys S.P."/>
            <person name="Kodjabachian L."/>
            <person name="Le Bivic A."/>
            <person name="Borchiellini C."/>
            <person name="Claverie J.M."/>
            <person name="Renard E."/>
        </authorList>
    </citation>
    <scope>NUCLEOTIDE SEQUENCE [LARGE SCALE GENOMIC DNA]</scope>
    <source>
        <strain evidence="8">SPO-2</strain>
    </source>
</reference>
<evidence type="ECO:0000313" key="8">
    <source>
        <dbReference type="EMBL" id="KAI6658570.1"/>
    </source>
</evidence>